<dbReference type="Pfam" id="PF12043">
    <property type="entry name" value="DUF3527"/>
    <property type="match status" value="2"/>
</dbReference>
<name>A0AA88W407_9ASTE</name>
<feature type="region of interest" description="Disordered" evidence="1">
    <location>
        <begin position="431"/>
        <end position="460"/>
    </location>
</feature>
<protein>
    <submittedName>
        <fullName evidence="2">Uncharacterized protein</fullName>
    </submittedName>
</protein>
<feature type="region of interest" description="Disordered" evidence="1">
    <location>
        <begin position="128"/>
        <end position="161"/>
    </location>
</feature>
<keyword evidence="3" id="KW-1185">Reference proteome</keyword>
<proteinExistence type="predicted"/>
<evidence type="ECO:0000256" key="1">
    <source>
        <dbReference type="SAM" id="MobiDB-lite"/>
    </source>
</evidence>
<accession>A0AA88W407</accession>
<comment type="caution">
    <text evidence="2">The sequence shown here is derived from an EMBL/GenBank/DDBJ whole genome shotgun (WGS) entry which is preliminary data.</text>
</comment>
<feature type="compositionally biased region" description="Low complexity" evidence="1">
    <location>
        <begin position="134"/>
        <end position="158"/>
    </location>
</feature>
<dbReference type="InterPro" id="IPR021916">
    <property type="entry name" value="DUF3527"/>
</dbReference>
<feature type="compositionally biased region" description="Pro residues" evidence="1">
    <location>
        <begin position="851"/>
        <end position="861"/>
    </location>
</feature>
<dbReference type="PANTHER" id="PTHR31390">
    <property type="entry name" value="EXPRESSED PROTEIN"/>
    <property type="match status" value="1"/>
</dbReference>
<feature type="compositionally biased region" description="Polar residues" evidence="1">
    <location>
        <begin position="391"/>
        <end position="407"/>
    </location>
</feature>
<organism evidence="2 3">
    <name type="scientific">Escallonia herrerae</name>
    <dbReference type="NCBI Taxonomy" id="1293975"/>
    <lineage>
        <taxon>Eukaryota</taxon>
        <taxon>Viridiplantae</taxon>
        <taxon>Streptophyta</taxon>
        <taxon>Embryophyta</taxon>
        <taxon>Tracheophyta</taxon>
        <taxon>Spermatophyta</taxon>
        <taxon>Magnoliopsida</taxon>
        <taxon>eudicotyledons</taxon>
        <taxon>Gunneridae</taxon>
        <taxon>Pentapetalae</taxon>
        <taxon>asterids</taxon>
        <taxon>campanulids</taxon>
        <taxon>Escalloniales</taxon>
        <taxon>Escalloniaceae</taxon>
        <taxon>Escallonia</taxon>
    </lineage>
</organism>
<feature type="compositionally biased region" description="Basic and acidic residues" evidence="1">
    <location>
        <begin position="18"/>
        <end position="38"/>
    </location>
</feature>
<feature type="region of interest" description="Disordered" evidence="1">
    <location>
        <begin position="1"/>
        <end position="40"/>
    </location>
</feature>
<evidence type="ECO:0000313" key="3">
    <source>
        <dbReference type="Proteomes" id="UP001188597"/>
    </source>
</evidence>
<feature type="region of interest" description="Disordered" evidence="1">
    <location>
        <begin position="367"/>
        <end position="408"/>
    </location>
</feature>
<dbReference type="Proteomes" id="UP001188597">
    <property type="component" value="Unassembled WGS sequence"/>
</dbReference>
<evidence type="ECO:0000313" key="2">
    <source>
        <dbReference type="EMBL" id="KAK3018968.1"/>
    </source>
</evidence>
<feature type="region of interest" description="Disordered" evidence="1">
    <location>
        <begin position="233"/>
        <end position="265"/>
    </location>
</feature>
<feature type="compositionally biased region" description="Basic and acidic residues" evidence="1">
    <location>
        <begin position="233"/>
        <end position="254"/>
    </location>
</feature>
<dbReference type="PANTHER" id="PTHR31390:SF12">
    <property type="entry name" value="PUTATIVE (DUF3527)-RELATED"/>
    <property type="match status" value="1"/>
</dbReference>
<feature type="region of interest" description="Disordered" evidence="1">
    <location>
        <begin position="835"/>
        <end position="861"/>
    </location>
</feature>
<dbReference type="EMBL" id="JAVXUP010000906">
    <property type="protein sequence ID" value="KAK3018968.1"/>
    <property type="molecule type" value="Genomic_DNA"/>
</dbReference>
<reference evidence="2" key="1">
    <citation type="submission" date="2022-12" db="EMBL/GenBank/DDBJ databases">
        <title>Draft genome assemblies for two species of Escallonia (Escalloniales).</title>
        <authorList>
            <person name="Chanderbali A."/>
            <person name="Dervinis C."/>
            <person name="Anghel I."/>
            <person name="Soltis D."/>
            <person name="Soltis P."/>
            <person name="Zapata F."/>
        </authorList>
    </citation>
    <scope>NUCLEOTIDE SEQUENCE</scope>
    <source>
        <strain evidence="2">UCBG64.0493</strain>
        <tissue evidence="2">Leaf</tissue>
    </source>
</reference>
<dbReference type="AlphaFoldDB" id="A0AA88W407"/>
<gene>
    <name evidence="2" type="ORF">RJ639_003387</name>
</gene>
<sequence length="861" mass="95635">MGRRSEMKTSSRQPPSKFVKEKNVSPRAKFQDERKVEKPFGPSYVNRHQDLRRCAGEGLVVERNVVGNQRKQQFCSNTNDELVKHMSNLPGYLQRMERGENLQGKALNFGVLDWERLEKWKYDEKAIPSRGDTRASSSRTTYSSEENGSSRLSSSGQSKNPALHLKQSLSHVAQLKSFYEQRICNDVRQSQGKVVQVNDFNTAQTSTLDELQNLSRSRSSARNYSAVKLDRGRRKELGQGTTRDNETSFSDCRKHGFPVSPHDTINAQEGKNKARLDEEINTAHQHSPTENHSIVLLLPKFSSRKSESFQPPESRASFEEKFGDANGKRFSDCSSLEELYSEIPHSCPLPVSVSTNKSDMKRHSLINSQGVEVPTEINANETSKGLDDSVSEQSASKGSHPSPNRRFSFSLGRMSRSFSFKEGSTTPQLSSTYVTVKSGPMRSEASTSSDHCSREEVKAISRARSSPLRRLLDPLLKPRVARSAETQLSKANLKSRSVKPMNASELLQDNRRHEESNVQALLQLTLKNGLPFFKLAVDNSSEILAAAVKKLPTSGEEDTDLIYAFYSVHEIRKKSGGWMNQVSKGKSGGFGYNIVGQMKVSSPNLPDLNGHNSKDQYIVRESVLYGVDLGHADKETPVFMSNRELAAIVVKNQSEKKCNGEHEREGNLYFGEGFTDCSLEDSCKTRENENSKSIQVILPVGTHGMPDQGLPSPLIKRRRSGSCDCGGWDLGCKLRILSDHDQISKNSKQSICCSMTDHLELFVQGGHHENKPLFSLSTLKNGLYSVEYNASISLLQAFSVCVASITSQTLSNVLKVNNLSEAKCISERTTGVDTIKTPNTVPKEVPAKFAPSPPPSPFGRV</sequence>